<accession>A0A6J4H7N2</accession>
<protein>
    <recommendedName>
        <fullName evidence="2">Alpha/beta hydrolase domain-containing protein</fullName>
    </recommendedName>
</protein>
<reference evidence="3" key="1">
    <citation type="submission" date="2020-02" db="EMBL/GenBank/DDBJ databases">
        <authorList>
            <person name="Meier V. D."/>
        </authorList>
    </citation>
    <scope>NUCLEOTIDE SEQUENCE</scope>
    <source>
        <strain evidence="3">AVDCRST_MAG42</strain>
    </source>
</reference>
<feature type="compositionally biased region" description="Basic and acidic residues" evidence="1">
    <location>
        <begin position="635"/>
        <end position="645"/>
    </location>
</feature>
<organism evidence="3">
    <name type="scientific">uncultured Chthoniobacterales bacterium</name>
    <dbReference type="NCBI Taxonomy" id="1836801"/>
    <lineage>
        <taxon>Bacteria</taxon>
        <taxon>Pseudomonadati</taxon>
        <taxon>Verrucomicrobiota</taxon>
        <taxon>Spartobacteria</taxon>
        <taxon>Chthoniobacterales</taxon>
        <taxon>environmental samples</taxon>
    </lineage>
</organism>
<feature type="compositionally biased region" description="Basic and acidic residues" evidence="1">
    <location>
        <begin position="171"/>
        <end position="182"/>
    </location>
</feature>
<dbReference type="EMBL" id="CADCTA010000014">
    <property type="protein sequence ID" value="CAA9214989.1"/>
    <property type="molecule type" value="Genomic_DNA"/>
</dbReference>
<feature type="region of interest" description="Disordered" evidence="1">
    <location>
        <begin position="635"/>
        <end position="682"/>
    </location>
</feature>
<dbReference type="AlphaFoldDB" id="A0A6J4H7N2"/>
<sequence length="853" mass="93013">MDLRGLLFAIATAALLITSASARVGRVEILSRADVLEGKAFGEAGVYEKLSGKVHFAVKPETAPNKFIVDLEKAPRNEAGEVEFSADFYVLRPKEAARSSGSVLLEIPNRGGKGILAVMQGGKGSRDPTTEEEFGDGFLMRRGVTVAWLGWQWDAREEANTLRLYSPRARELEGVSASEKKGKTSNAESSPREAVRDGRSPSGGAAGAATQRRTSNGARGKRRDMAEAGVAGERGDARSNVEGRQGAETSNAQRSTSNLQIRGANPASDAEINRALSPRSTANPPSQQSGAAGVKAITGLVRADFTVNERQEEHPLGHMISGNIGGTEYAAADPEHAANVLTVRDAPMAARQIVPRSEWQFVPGGEAKGEAARELRAIRLKGGFEPGKIYEVVYRAQEPAIAGLGFAAVRDFAAYLKREGNELEPATQRVHALGISQSGRFLRHFLLEGFNADEAGQRAIDGMFIHVAGAGIGSFNHRFAQPSRDAQPTTALFYPTDLFPFTDAPQAEPETGNEAGLLDRLRIRSGGDPRLRTRHTTLLPSTTLLPKIFHTNTSYEYWSRAGSLIHTSPDGKGDVPPLENARIYHLAGLQHFSRAFPPTPETEPSLAAQHLSNPNPVRWFWRALFVAMDDWVREGKEPPESRYPKIADGTLVRPSRHSERSEAESKNPDAGRKGKATGSLDFARDDQVLQFPRIPGVEPPERVHDALRLDLGPQWKNRIITKQPPGVGKPFPALVPQVDEDGNDLGGVRLPQLEVPLATYTGWNLRDPKIGMPNERISFLGSFFPLPKTKADADAAGDPRRAIAERYPSREEYLTMFREAANRLADGRFLLKEDVEAIAQRGGEEWDYVNQAQ</sequence>
<name>A0A6J4H7N2_9BACT</name>
<proteinExistence type="predicted"/>
<dbReference type="InterPro" id="IPR045394">
    <property type="entry name" value="Abhydrolase_dom"/>
</dbReference>
<evidence type="ECO:0000256" key="1">
    <source>
        <dbReference type="SAM" id="MobiDB-lite"/>
    </source>
</evidence>
<feature type="region of interest" description="Disordered" evidence="1">
    <location>
        <begin position="171"/>
        <end position="268"/>
    </location>
</feature>
<evidence type="ECO:0000313" key="3">
    <source>
        <dbReference type="EMBL" id="CAA9214989.1"/>
    </source>
</evidence>
<feature type="compositionally biased region" description="Polar residues" evidence="1">
    <location>
        <begin position="247"/>
        <end position="260"/>
    </location>
</feature>
<feature type="compositionally biased region" description="Basic and acidic residues" evidence="1">
    <location>
        <begin position="656"/>
        <end position="672"/>
    </location>
</feature>
<feature type="compositionally biased region" description="Basic and acidic residues" evidence="1">
    <location>
        <begin position="190"/>
        <end position="199"/>
    </location>
</feature>
<gene>
    <name evidence="3" type="ORF">AVDCRST_MAG42-165</name>
</gene>
<dbReference type="Pfam" id="PF20091">
    <property type="entry name" value="Abhydrolase_10"/>
    <property type="match status" value="1"/>
</dbReference>
<feature type="domain" description="Alpha/beta hydrolase" evidence="2">
    <location>
        <begin position="390"/>
        <end position="839"/>
    </location>
</feature>
<evidence type="ECO:0000259" key="2">
    <source>
        <dbReference type="Pfam" id="PF20091"/>
    </source>
</evidence>